<reference evidence="1" key="1">
    <citation type="submission" date="2021-08" db="EMBL/GenBank/DDBJ databases">
        <title>Novel anaerobic bacterium isolated from sea squirt in East Sea, Republic of Korea.</title>
        <authorList>
            <person name="Nguyen T.H."/>
            <person name="Li Z."/>
            <person name="Lee Y.-J."/>
            <person name="Ko J."/>
            <person name="Kim S.-G."/>
        </authorList>
    </citation>
    <scope>NUCLEOTIDE SEQUENCE</scope>
    <source>
        <strain evidence="1">KCTC 25031</strain>
    </source>
</reference>
<name>A0AC61NHN8_9BACT</name>
<dbReference type="Proteomes" id="UP000826212">
    <property type="component" value="Chromosome"/>
</dbReference>
<proteinExistence type="predicted"/>
<organism evidence="1 2">
    <name type="scientific">Halosquirtibacter laminarini</name>
    <dbReference type="NCBI Taxonomy" id="3374600"/>
    <lineage>
        <taxon>Bacteria</taxon>
        <taxon>Pseudomonadati</taxon>
        <taxon>Bacteroidota</taxon>
        <taxon>Bacteroidia</taxon>
        <taxon>Marinilabiliales</taxon>
        <taxon>Prolixibacteraceae</taxon>
        <taxon>Halosquirtibacter</taxon>
    </lineage>
</organism>
<evidence type="ECO:0000313" key="2">
    <source>
        <dbReference type="Proteomes" id="UP000826212"/>
    </source>
</evidence>
<gene>
    <name evidence="1" type="ORF">K4L44_14575</name>
</gene>
<evidence type="ECO:0000313" key="1">
    <source>
        <dbReference type="EMBL" id="QZE13770.1"/>
    </source>
</evidence>
<keyword evidence="2" id="KW-1185">Reference proteome</keyword>
<protein>
    <submittedName>
        <fullName evidence="1">Uncharacterized protein</fullName>
    </submittedName>
</protein>
<sequence length="879" mass="99730">MKYFPLLLFLLFSLYGTAQNKISGHLFCEKSNDLFGIVVTMHPDSLSKKTLAYCVSDEKGDFKLSYKGEVDHQVLRFRSLAFHDTLVAIASPVKPLNIQMYLEKMDIEEVNVRGEPVVQYGDTTSFLASSFVQRKDFSIADAIKRMPGLEVTGDGEVLYQGAPIEKFYVEGLDLMGKGYGTVTKNLPHKSVSSVQVLHNHQTMKMMEDKVTTNATSLNIKLKRAVTVTGSGSVGMGYKPLSHYLNLTPMTFTKKYQMVNSFQMNNIGDRLEKQADMESAARGGTGSVSRYHSKLNIPSYAVPMISESRYLDNNDYYASANGLYNLKNGSVLKINGKFLDSEIQSEKASQTKYMLDNNPYRINESFQSTQKRRMGNLNLTLSRNLKSMYLENVLGYVQYWDKGSSTITSDSVQTLSLSTPHKSVYNLLHIAIPIGDSFLDFNSTIDLDETSESLSFEPTVFQDLLQDQSNLSVARQEVYTRSAKMSAQVKFGHKKSRMLYEGVVGASLNADWSSTDMYSHQAKIDAFGYSNDLNTKNANGYLMPRFTYEHKGIKLMFSSPIYRKWISIDDRIYEGSLDKQLWLWSPLLSSDLQLGSFTTMIASLQEQRSINSPNGLLKGNIVYSHRSMQSNQSDLYKKRSRNYRLEFKYDQPLKGYNAYIRGYYNHRFNDYISDIDQRSPGVFSSKMVAKENEPILWGGSSEFGYYWLGQQTNIAVGADFLAQTNYYLSQNELRQSDFSTATVNFQLGIGKWTGIGLDYIGKYTIGVQEMMGAKSTFRQQNHKGTVSFYPSDNQWFTGIVEYTTLDSEGHPFQQALFTDIIYTWSPKGRFRFSLNVNNLFDVKSFDTVQQSDYYTGTTSYQLRPRCFILKISASMGRSGK</sequence>
<accession>A0AC61NHN8</accession>
<dbReference type="EMBL" id="CP081303">
    <property type="protein sequence ID" value="QZE13770.1"/>
    <property type="molecule type" value="Genomic_DNA"/>
</dbReference>